<dbReference type="InterPro" id="IPR000462">
    <property type="entry name" value="CDP-OH_P_trans"/>
</dbReference>
<dbReference type="GO" id="GO:0016780">
    <property type="term" value="F:phosphotransferase activity, for other substituted phosphate groups"/>
    <property type="evidence" value="ECO:0007669"/>
    <property type="project" value="InterPro"/>
</dbReference>
<keyword evidence="3" id="KW-1185">Reference proteome</keyword>
<reference evidence="2" key="1">
    <citation type="submission" date="2022-03" db="EMBL/GenBank/DDBJ databases">
        <title>Bacterial whole genome sequence for Hymenobacter sp. DH14.</title>
        <authorList>
            <person name="Le V."/>
        </authorList>
    </citation>
    <scope>NUCLEOTIDE SEQUENCE</scope>
    <source>
        <strain evidence="2">DH14</strain>
    </source>
</reference>
<keyword evidence="1" id="KW-0472">Membrane</keyword>
<name>A0A9X1VJ13_9BACT</name>
<dbReference type="GO" id="GO:0016020">
    <property type="term" value="C:membrane"/>
    <property type="evidence" value="ECO:0007669"/>
    <property type="project" value="InterPro"/>
</dbReference>
<dbReference type="Pfam" id="PF01066">
    <property type="entry name" value="CDP-OH_P_transf"/>
    <property type="match status" value="1"/>
</dbReference>
<evidence type="ECO:0000313" key="2">
    <source>
        <dbReference type="EMBL" id="MCI1189167.1"/>
    </source>
</evidence>
<sequence>MEARYGAIRHLPLGLMYARLALGLLLLALAAGGVSHFAALAVALITVGLLTDVFDGIIARHLGVSTEKLRRLDSTIDQVFWASVVGATWLACPGFFRQHAPQLLLLLGLEVLTYALCYLKFRKEIATHSWAAKAWVLVSFAALVQIIVTCQAGALFEASFYLGVLSRLEIGAIILLLRRWTNDVPTAWHAARLRQGKPIKRHKLFNG</sequence>
<dbReference type="EMBL" id="JALBGC010000004">
    <property type="protein sequence ID" value="MCI1189167.1"/>
    <property type="molecule type" value="Genomic_DNA"/>
</dbReference>
<dbReference type="InterPro" id="IPR043130">
    <property type="entry name" value="CDP-OH_PTrfase_TM_dom"/>
</dbReference>
<protein>
    <submittedName>
        <fullName evidence="2">CDP-alcohol phosphatidyltransferase family protein</fullName>
    </submittedName>
</protein>
<keyword evidence="1" id="KW-1133">Transmembrane helix</keyword>
<dbReference type="Proteomes" id="UP001139193">
    <property type="component" value="Unassembled WGS sequence"/>
</dbReference>
<feature type="transmembrane region" description="Helical" evidence="1">
    <location>
        <begin position="12"/>
        <end position="31"/>
    </location>
</feature>
<dbReference type="Gene3D" id="1.20.120.1760">
    <property type="match status" value="1"/>
</dbReference>
<comment type="caution">
    <text evidence="2">The sequence shown here is derived from an EMBL/GenBank/DDBJ whole genome shotgun (WGS) entry which is preliminary data.</text>
</comment>
<evidence type="ECO:0000256" key="1">
    <source>
        <dbReference type="SAM" id="Phobius"/>
    </source>
</evidence>
<dbReference type="RefSeq" id="WP_241937387.1">
    <property type="nucleotide sequence ID" value="NZ_JALBGC010000004.1"/>
</dbReference>
<proteinExistence type="predicted"/>
<keyword evidence="1" id="KW-0812">Transmembrane</keyword>
<evidence type="ECO:0000313" key="3">
    <source>
        <dbReference type="Proteomes" id="UP001139193"/>
    </source>
</evidence>
<feature type="transmembrane region" description="Helical" evidence="1">
    <location>
        <begin position="133"/>
        <end position="154"/>
    </location>
</feature>
<accession>A0A9X1VJ13</accession>
<gene>
    <name evidence="2" type="ORF">MON38_17220</name>
</gene>
<feature type="transmembrane region" description="Helical" evidence="1">
    <location>
        <begin position="102"/>
        <end position="121"/>
    </location>
</feature>
<dbReference type="GO" id="GO:0008654">
    <property type="term" value="P:phospholipid biosynthetic process"/>
    <property type="evidence" value="ECO:0007669"/>
    <property type="project" value="InterPro"/>
</dbReference>
<dbReference type="AlphaFoldDB" id="A0A9X1VJ13"/>
<organism evidence="2 3">
    <name type="scientific">Hymenobacter cyanobacteriorum</name>
    <dbReference type="NCBI Taxonomy" id="2926463"/>
    <lineage>
        <taxon>Bacteria</taxon>
        <taxon>Pseudomonadati</taxon>
        <taxon>Bacteroidota</taxon>
        <taxon>Cytophagia</taxon>
        <taxon>Cytophagales</taxon>
        <taxon>Hymenobacteraceae</taxon>
        <taxon>Hymenobacter</taxon>
    </lineage>
</organism>